<dbReference type="AlphaFoldDB" id="A0A7C4H8Z1"/>
<dbReference type="EMBL" id="DTBJ01000017">
    <property type="protein sequence ID" value="HGM58426.1"/>
    <property type="molecule type" value="Genomic_DNA"/>
</dbReference>
<dbReference type="GO" id="GO:0005524">
    <property type="term" value="F:ATP binding"/>
    <property type="evidence" value="ECO:0007669"/>
    <property type="project" value="InterPro"/>
</dbReference>
<dbReference type="InterPro" id="IPR002736">
    <property type="entry name" value="CitG"/>
</dbReference>
<accession>A0A7C4H8Z1</accession>
<dbReference type="GO" id="GO:0046917">
    <property type="term" value="F:triphosphoribosyl-dephospho-CoA synthase activity"/>
    <property type="evidence" value="ECO:0007669"/>
    <property type="project" value="InterPro"/>
</dbReference>
<proteinExistence type="predicted"/>
<dbReference type="Gene3D" id="1.10.4200.10">
    <property type="entry name" value="Triphosphoribosyl-dephospho-CoA protein"/>
    <property type="match status" value="1"/>
</dbReference>
<name>A0A7C4H8Z1_STAMA</name>
<comment type="caution">
    <text evidence="1">The sequence shown here is derived from an EMBL/GenBank/DDBJ whole genome shotgun (WGS) entry which is preliminary data.</text>
</comment>
<dbReference type="PANTHER" id="PTHR42280">
    <property type="entry name" value="CITG FAMILY PROTEIN"/>
    <property type="match status" value="1"/>
</dbReference>
<sequence length="303" mass="35815">MYPYLLSLAMCLEVSASPKPGNIHRLLFRNNYYEKFLASCCLSLKWFNRGYRRGFRKWRSIVFGDLIYYCSRDIVTYLGRNDCLGSLTLLIPLSVNIGYCVKSNNVDLNCFRNTQYLLDSTTIYDSIFFYKAIRLTKPSHLKPIESSEFVDVWSWRYVKELMERNQRLIDVLKYSSRIEIVHDELLSNYSRSIDALGVLKNCLLDKRDWNDCVVYTYMYLLSKHIDTLIVRKHGLETARYVMERARDILREFGSDRWFSELDFFDSELRNRGINPGSIADLVSSTISLYLIEKYLSEDKLLFY</sequence>
<evidence type="ECO:0000313" key="2">
    <source>
        <dbReference type="EMBL" id="HGU64939.1"/>
    </source>
</evidence>
<dbReference type="EMBL" id="DTAN01000069">
    <property type="protein sequence ID" value="HGU64939.1"/>
    <property type="molecule type" value="Genomic_DNA"/>
</dbReference>
<protein>
    <submittedName>
        <fullName evidence="1">Triphosphoribosyl-dephospho-CoA synthase</fullName>
    </submittedName>
</protein>
<gene>
    <name evidence="2" type="ORF">ENT92_01805</name>
    <name evidence="1" type="ORF">ENU14_02420</name>
</gene>
<evidence type="ECO:0000313" key="1">
    <source>
        <dbReference type="EMBL" id="HGM58426.1"/>
    </source>
</evidence>
<dbReference type="PANTHER" id="PTHR42280:SF1">
    <property type="entry name" value="CITG FAMILY PROTEIN"/>
    <property type="match status" value="1"/>
</dbReference>
<reference evidence="1" key="1">
    <citation type="journal article" date="2020" name="mSystems">
        <title>Genome- and Community-Level Interaction Insights into Carbon Utilization and Element Cycling Functions of Hydrothermarchaeota in Hydrothermal Sediment.</title>
        <authorList>
            <person name="Zhou Z."/>
            <person name="Liu Y."/>
            <person name="Xu W."/>
            <person name="Pan J."/>
            <person name="Luo Z.H."/>
            <person name="Li M."/>
        </authorList>
    </citation>
    <scope>NUCLEOTIDE SEQUENCE [LARGE SCALE GENOMIC DNA]</scope>
    <source>
        <strain evidence="2">SpSt-622</strain>
        <strain evidence="1">SpSt-642</strain>
    </source>
</reference>
<organism evidence="1">
    <name type="scientific">Staphylothermus marinus</name>
    <dbReference type="NCBI Taxonomy" id="2280"/>
    <lineage>
        <taxon>Archaea</taxon>
        <taxon>Thermoproteota</taxon>
        <taxon>Thermoprotei</taxon>
        <taxon>Desulfurococcales</taxon>
        <taxon>Desulfurococcaceae</taxon>
        <taxon>Staphylothermus</taxon>
    </lineage>
</organism>
<dbReference type="Pfam" id="PF01874">
    <property type="entry name" value="CitG"/>
    <property type="match status" value="1"/>
</dbReference>